<dbReference type="AlphaFoldDB" id="A0A9Q5P0W0"/>
<evidence type="ECO:0000313" key="1">
    <source>
        <dbReference type="EMBL" id="OFI48032.1"/>
    </source>
</evidence>
<organism evidence="1 2">
    <name type="scientific">Floricoccus penangensis</name>
    <dbReference type="NCBI Taxonomy" id="1859475"/>
    <lineage>
        <taxon>Bacteria</taxon>
        <taxon>Bacillati</taxon>
        <taxon>Bacillota</taxon>
        <taxon>Bacilli</taxon>
        <taxon>Lactobacillales</taxon>
        <taxon>Streptococcaceae</taxon>
        <taxon>Floricoccus</taxon>
    </lineage>
</organism>
<protein>
    <submittedName>
        <fullName evidence="1">Uncharacterized protein</fullName>
    </submittedName>
</protein>
<keyword evidence="2" id="KW-1185">Reference proteome</keyword>
<gene>
    <name evidence="1" type="ORF">BG262_00590</name>
</gene>
<accession>A0A9Q5P0W0</accession>
<comment type="caution">
    <text evidence="1">The sequence shown here is derived from an EMBL/GenBank/DDBJ whole genome shotgun (WGS) entry which is preliminary data.</text>
</comment>
<name>A0A9Q5P0W0_9LACT</name>
<dbReference type="EMBL" id="MKIQ01000001">
    <property type="protein sequence ID" value="OFI48032.1"/>
    <property type="molecule type" value="Genomic_DNA"/>
</dbReference>
<dbReference type="Proteomes" id="UP000177273">
    <property type="component" value="Unassembled WGS sequence"/>
</dbReference>
<reference evidence="2" key="1">
    <citation type="submission" date="2016-09" db="EMBL/GenBank/DDBJ databases">
        <title>Draft genome sequence of a novel species of the family Streptococcaceae isolated from flowers.</title>
        <authorList>
            <person name="Chuah L.-O."/>
            <person name="Yap K.-P."/>
            <person name="Thong K.L."/>
            <person name="Liong M.T."/>
            <person name="Ahmad R."/>
            <person name="Rusul G."/>
        </authorList>
    </citation>
    <scope>NUCLEOTIDE SEQUENCE [LARGE SCALE GENOMIC DNA]</scope>
    <source>
        <strain evidence="2">HibF3</strain>
    </source>
</reference>
<proteinExistence type="predicted"/>
<dbReference type="RefSeq" id="WP_070786943.1">
    <property type="nucleotide sequence ID" value="NZ_MKIQ01000001.1"/>
</dbReference>
<evidence type="ECO:0000313" key="2">
    <source>
        <dbReference type="Proteomes" id="UP000177273"/>
    </source>
</evidence>
<sequence length="336" mass="39832">MEIGLISTLGFVFANLVVSIWGINKESYNKAVTESRLRWLRENKDILVSYEDKVSDIQLVDTVESFREKVYELRKLQSEIIVNYKPYKIVDLSKYKQEGDNNFKVINKYLDEEKKRTKINSDELEQLMLNTLEFILDILEKVNLKARVQMVIPDAELRYINEVLPIYQTGISKHEWSKISKKFFEKRDNKEYSTIVFENVKRITDQFEKKYDQLKDLKEDSSISTIEVDPDVSKYYLEKRADETIIDYLAQTLKRLEKDGKTIKEVISPTGDYYLTNDKYAPLIKPAIYKGALDRFRYETDFDEMYAPVIAREIIRGILRQNKDIIKEEEEEKEKK</sequence>